<keyword evidence="3" id="KW-0418">Kinase</keyword>
<dbReference type="AlphaFoldDB" id="W2S3U8"/>
<dbReference type="HOGENOM" id="CLU_020520_2_1_1"/>
<dbReference type="Pfam" id="PF03070">
    <property type="entry name" value="TENA_THI-4"/>
    <property type="match status" value="1"/>
</dbReference>
<dbReference type="PANTHER" id="PTHR20858">
    <property type="entry name" value="PHOSPHOMETHYLPYRIMIDINE KINASE"/>
    <property type="match status" value="1"/>
</dbReference>
<accession>W2S3U8</accession>
<dbReference type="eggNOG" id="KOG2598">
    <property type="taxonomic scope" value="Eukaryota"/>
</dbReference>
<dbReference type="CDD" id="cd19367">
    <property type="entry name" value="TenA_C_ScTHI20-like"/>
    <property type="match status" value="1"/>
</dbReference>
<dbReference type="InterPro" id="IPR004399">
    <property type="entry name" value="HMP/HMP-P_kinase_dom"/>
</dbReference>
<dbReference type="CDD" id="cd01169">
    <property type="entry name" value="HMPP_kinase"/>
    <property type="match status" value="1"/>
</dbReference>
<dbReference type="STRING" id="1220924.W2S3U8"/>
<dbReference type="VEuPathDB" id="FungiDB:HMPREF1541_01881"/>
<gene>
    <name evidence="3" type="ORF">HMPREF1541_01881</name>
</gene>
<dbReference type="InParanoid" id="W2S3U8"/>
<proteinExistence type="predicted"/>
<dbReference type="GO" id="GO:0008972">
    <property type="term" value="F:phosphomethylpyrimidine kinase activity"/>
    <property type="evidence" value="ECO:0007669"/>
    <property type="project" value="InterPro"/>
</dbReference>
<dbReference type="InterPro" id="IPR013749">
    <property type="entry name" value="PM/HMP-P_kinase-1"/>
</dbReference>
<dbReference type="InterPro" id="IPR029056">
    <property type="entry name" value="Ribokinase-like"/>
</dbReference>
<dbReference type="GO" id="GO:0005829">
    <property type="term" value="C:cytosol"/>
    <property type="evidence" value="ECO:0007669"/>
    <property type="project" value="TreeGrafter"/>
</dbReference>
<dbReference type="GO" id="GO:0009228">
    <property type="term" value="P:thiamine biosynthetic process"/>
    <property type="evidence" value="ECO:0007669"/>
    <property type="project" value="InterPro"/>
</dbReference>
<dbReference type="GeneID" id="19969220"/>
<dbReference type="PANTHER" id="PTHR20858:SF17">
    <property type="entry name" value="HYDROXYMETHYLPYRIMIDINE_PHOSPHOMETHYLPYRIMIDINE KINASE THI20-RELATED"/>
    <property type="match status" value="1"/>
</dbReference>
<dbReference type="FunCoup" id="W2S3U8">
    <property type="interactions" value="701"/>
</dbReference>
<evidence type="ECO:0000259" key="1">
    <source>
        <dbReference type="Pfam" id="PF03070"/>
    </source>
</evidence>
<dbReference type="Gene3D" id="3.40.1190.20">
    <property type="match status" value="1"/>
</dbReference>
<dbReference type="InterPro" id="IPR004305">
    <property type="entry name" value="Thiaminase-2/PQQC"/>
</dbReference>
<dbReference type="SUPFAM" id="SSF53613">
    <property type="entry name" value="Ribokinase-like"/>
    <property type="match status" value="1"/>
</dbReference>
<dbReference type="GO" id="GO:0008902">
    <property type="term" value="F:hydroxymethylpyrimidine kinase activity"/>
    <property type="evidence" value="ECO:0007669"/>
    <property type="project" value="TreeGrafter"/>
</dbReference>
<dbReference type="Proteomes" id="UP000030752">
    <property type="component" value="Unassembled WGS sequence"/>
</dbReference>
<evidence type="ECO:0000313" key="4">
    <source>
        <dbReference type="Proteomes" id="UP000030752"/>
    </source>
</evidence>
<dbReference type="Gene3D" id="1.20.910.10">
    <property type="entry name" value="Heme oxygenase-like"/>
    <property type="match status" value="1"/>
</dbReference>
<sequence length="540" mass="59033">MPMPKVLVIAGSDSSGGAGLEADQKTLAAHGCFAMTATTALTAQNTQGVQDVHVTPPAFVEKQIRAVLDDGFMDGEGGIVKIGMLASTDTISAVANVLGECREKHGEKLKIVLDPVMVSTSGHQLLPGDAVASMRKLLLPMTYILTPNIPEALLLLREAHPDKETEFRSPSNLDDLKNLAKQVHALGPKHVLLKGGHMPLNSQCQKAKSDEDKEKTIDILFPSTSNDTELDIVDSPYQASPNTHGTGCSLASALAAQLASKPSQSLSTSSRAAITFVSHGIRTSTTLQLSNRGSGPINHFHSMLHSPFPRGHFVDYLLSHPRIVPIWQQYVHHPFVAKLAAGTLDVDVFKNYMTQDYLYLTHFARTYGMAAYKSQRIEDVVRASEIVLHIRREMELHLTYCGEFGVSRDMIEKTEESVACTAYARYVLDVGHAGDLLGLYVALAPCLLGYGEVARRLYRDPASKREGNRYWRWVENYVAEDYCEAVGKGREVIEREAERLGVGAGSARLEELVEVFARATRLEVGFWEEGAHTPVGGGSR</sequence>
<protein>
    <submittedName>
        <fullName evidence="3">Phosphomethylpyrimidine kinase</fullName>
    </submittedName>
</protein>
<dbReference type="Pfam" id="PF08543">
    <property type="entry name" value="Phos_pyr_kin"/>
    <property type="match status" value="1"/>
</dbReference>
<evidence type="ECO:0000313" key="3">
    <source>
        <dbReference type="EMBL" id="ETN42723.1"/>
    </source>
</evidence>
<organism evidence="3 4">
    <name type="scientific">Cyphellophora europaea (strain CBS 101466)</name>
    <name type="common">Phialophora europaea</name>
    <dbReference type="NCBI Taxonomy" id="1220924"/>
    <lineage>
        <taxon>Eukaryota</taxon>
        <taxon>Fungi</taxon>
        <taxon>Dikarya</taxon>
        <taxon>Ascomycota</taxon>
        <taxon>Pezizomycotina</taxon>
        <taxon>Eurotiomycetes</taxon>
        <taxon>Chaetothyriomycetidae</taxon>
        <taxon>Chaetothyriales</taxon>
        <taxon>Cyphellophoraceae</taxon>
        <taxon>Cyphellophora</taxon>
    </lineage>
</organism>
<dbReference type="NCBIfam" id="TIGR00097">
    <property type="entry name" value="HMP-P_kinase"/>
    <property type="match status" value="1"/>
</dbReference>
<feature type="domain" description="Pyridoxamine kinase/Phosphomethylpyrimidine kinase" evidence="2">
    <location>
        <begin position="13"/>
        <end position="297"/>
    </location>
</feature>
<keyword evidence="3" id="KW-0808">Transferase</keyword>
<feature type="domain" description="Thiaminase-2/PQQC" evidence="1">
    <location>
        <begin position="320"/>
        <end position="528"/>
    </location>
</feature>
<reference evidence="3 4" key="1">
    <citation type="submission" date="2013-03" db="EMBL/GenBank/DDBJ databases">
        <title>The Genome Sequence of Phialophora europaea CBS 101466.</title>
        <authorList>
            <consortium name="The Broad Institute Genomics Platform"/>
            <person name="Cuomo C."/>
            <person name="de Hoog S."/>
            <person name="Gorbushina A."/>
            <person name="Walker B."/>
            <person name="Young S.K."/>
            <person name="Zeng Q."/>
            <person name="Gargeya S."/>
            <person name="Fitzgerald M."/>
            <person name="Haas B."/>
            <person name="Abouelleil A."/>
            <person name="Allen A.W."/>
            <person name="Alvarado L."/>
            <person name="Arachchi H.M."/>
            <person name="Berlin A.M."/>
            <person name="Chapman S.B."/>
            <person name="Gainer-Dewar J."/>
            <person name="Goldberg J."/>
            <person name="Griggs A."/>
            <person name="Gujja S."/>
            <person name="Hansen M."/>
            <person name="Howarth C."/>
            <person name="Imamovic A."/>
            <person name="Ireland A."/>
            <person name="Larimer J."/>
            <person name="McCowan C."/>
            <person name="Murphy C."/>
            <person name="Pearson M."/>
            <person name="Poon T.W."/>
            <person name="Priest M."/>
            <person name="Roberts A."/>
            <person name="Saif S."/>
            <person name="Shea T."/>
            <person name="Sisk P."/>
            <person name="Sykes S."/>
            <person name="Wortman J."/>
            <person name="Nusbaum C."/>
            <person name="Birren B."/>
        </authorList>
    </citation>
    <scope>NUCLEOTIDE SEQUENCE [LARGE SCALE GENOMIC DNA]</scope>
    <source>
        <strain evidence="3 4">CBS 101466</strain>
    </source>
</reference>
<dbReference type="FunFam" id="1.20.910.10:FF:000003">
    <property type="entry name" value="Hydroxymethylpyrimidine/phosphomethylpyrimidine kinase THI20"/>
    <property type="match status" value="1"/>
</dbReference>
<keyword evidence="4" id="KW-1185">Reference proteome</keyword>
<dbReference type="InterPro" id="IPR016084">
    <property type="entry name" value="Haem_Oase-like_multi-hlx"/>
</dbReference>
<name>W2S3U8_CYPE1</name>
<dbReference type="EMBL" id="KB822718">
    <property type="protein sequence ID" value="ETN42723.1"/>
    <property type="molecule type" value="Genomic_DNA"/>
</dbReference>
<dbReference type="OrthoDB" id="10028886at2759"/>
<dbReference type="RefSeq" id="XP_008714459.1">
    <property type="nucleotide sequence ID" value="XM_008716237.1"/>
</dbReference>
<dbReference type="SUPFAM" id="SSF48613">
    <property type="entry name" value="Heme oxygenase-like"/>
    <property type="match status" value="1"/>
</dbReference>
<evidence type="ECO:0000259" key="2">
    <source>
        <dbReference type="Pfam" id="PF08543"/>
    </source>
</evidence>